<dbReference type="AlphaFoldDB" id="D6SU02"/>
<dbReference type="InterPro" id="IPR038573">
    <property type="entry name" value="BrnT_sf"/>
</dbReference>
<dbReference type="RefSeq" id="WP_008871785.1">
    <property type="nucleotide sequence ID" value="NZ_ACJN02000004.1"/>
</dbReference>
<dbReference type="Gene3D" id="3.10.450.530">
    <property type="entry name" value="Ribonuclease toxin, BrnT, of type II toxin-antitoxin system"/>
    <property type="match status" value="1"/>
</dbReference>
<accession>D6SU02</accession>
<gene>
    <name evidence="1" type="ORF">Dthio_PD0408</name>
</gene>
<reference evidence="1" key="1">
    <citation type="submission" date="2010-05" db="EMBL/GenBank/DDBJ databases">
        <title>The draft genome of Desulfonatronospira thiodismutans ASO3-1.</title>
        <authorList>
            <consortium name="US DOE Joint Genome Institute (JGI-PGF)"/>
            <person name="Lucas S."/>
            <person name="Copeland A."/>
            <person name="Lapidus A."/>
            <person name="Cheng J.-F."/>
            <person name="Bruce D."/>
            <person name="Goodwin L."/>
            <person name="Pitluck S."/>
            <person name="Chertkov O."/>
            <person name="Brettin T."/>
            <person name="Detter J.C."/>
            <person name="Han C."/>
            <person name="Land M.L."/>
            <person name="Hauser L."/>
            <person name="Kyrpides N."/>
            <person name="Mikhailova N."/>
            <person name="Muyzer G."/>
            <person name="Woyke T."/>
        </authorList>
    </citation>
    <scope>NUCLEOTIDE SEQUENCE [LARGE SCALE GENOMIC DNA]</scope>
    <source>
        <strain evidence="1">ASO3-1</strain>
    </source>
</reference>
<keyword evidence="2" id="KW-1185">Reference proteome</keyword>
<dbReference type="EMBL" id="ACJN02000004">
    <property type="protein sequence ID" value="EFI33093.1"/>
    <property type="molecule type" value="Genomic_DNA"/>
</dbReference>
<organism evidence="1 2">
    <name type="scientific">Desulfonatronospira thiodismutans ASO3-1</name>
    <dbReference type="NCBI Taxonomy" id="555779"/>
    <lineage>
        <taxon>Bacteria</taxon>
        <taxon>Pseudomonadati</taxon>
        <taxon>Thermodesulfobacteriota</taxon>
        <taxon>Desulfovibrionia</taxon>
        <taxon>Desulfovibrionales</taxon>
        <taxon>Desulfonatronovibrionaceae</taxon>
        <taxon>Desulfonatronospira</taxon>
    </lineage>
</organism>
<dbReference type="InterPro" id="IPR007460">
    <property type="entry name" value="BrnT_toxin"/>
</dbReference>
<sequence>MGMDAFGRVLIVVYAWRGDRIRIISARKAVRQEVKIYEGPI</sequence>
<dbReference type="Pfam" id="PF04365">
    <property type="entry name" value="BrnT_toxin"/>
    <property type="match status" value="1"/>
</dbReference>
<protein>
    <recommendedName>
        <fullName evidence="3">BrnT family toxin</fullName>
    </recommendedName>
</protein>
<proteinExistence type="predicted"/>
<evidence type="ECO:0000313" key="1">
    <source>
        <dbReference type="EMBL" id="EFI33093.1"/>
    </source>
</evidence>
<dbReference type="eggNOG" id="COG2929">
    <property type="taxonomic scope" value="Bacteria"/>
</dbReference>
<evidence type="ECO:0000313" key="2">
    <source>
        <dbReference type="Proteomes" id="UP000005496"/>
    </source>
</evidence>
<evidence type="ECO:0008006" key="3">
    <source>
        <dbReference type="Google" id="ProtNLM"/>
    </source>
</evidence>
<dbReference type="Proteomes" id="UP000005496">
    <property type="component" value="Unassembled WGS sequence"/>
</dbReference>
<comment type="caution">
    <text evidence="1">The sequence shown here is derived from an EMBL/GenBank/DDBJ whole genome shotgun (WGS) entry which is preliminary data.</text>
</comment>
<name>D6SU02_9BACT</name>